<evidence type="ECO:0000313" key="7">
    <source>
        <dbReference type="Proteomes" id="UP000076218"/>
    </source>
</evidence>
<keyword evidence="2" id="KW-0285">Flavoprotein</keyword>
<evidence type="ECO:0000256" key="2">
    <source>
        <dbReference type="ARBA" id="ARBA00022630"/>
    </source>
</evidence>
<dbReference type="OrthoDB" id="9806257at2"/>
<name>A0A154V200_9MICO</name>
<evidence type="ECO:0000313" key="6">
    <source>
        <dbReference type="EMBL" id="KZC95371.1"/>
    </source>
</evidence>
<dbReference type="EMBL" id="LQXA01000026">
    <property type="protein sequence ID" value="KZC95371.1"/>
    <property type="molecule type" value="Genomic_DNA"/>
</dbReference>
<gene>
    <name evidence="6" type="ORF">AWH51_08355</name>
</gene>
<sequence length="390" mass="42311">MTGSTGRGRATHHVVIGAGLAGAATAWQLASRGHQVTVLERDRPASMRGSSHGSARILRYAYPDPFYVRLMRDARVLWDRLERSTGTRLVTPTGSVDSGLVRRPAELARVLERVGIDHELMSARAAEDRWPEMTFDSDVLFHPAAGVVDAEVAVRTMLDLAVAHGAVVHEGWTAASVERAGAGFRVASDDGRRVDGDSVVVGAGGWLPELLAALPFPRAALDRIPPLRVRQEQVFHFPYRQSPYRQSPYRDGPPARSVPTSIHMDERMQVYALPGGRDVEGRGHKVAEFEGGRVIPSAAHQDGRVDPANRARVVDWVRRNLPGVDPVPYAESTCLFTSTPSEDFVIDRMEGITIVSPCSGHGAKFAPLIGSLAADAATGERVEPRFAFAP</sequence>
<organism evidence="6 7">
    <name type="scientific">Clavibacter tessellarius</name>
    <dbReference type="NCBI Taxonomy" id="31965"/>
    <lineage>
        <taxon>Bacteria</taxon>
        <taxon>Bacillati</taxon>
        <taxon>Actinomycetota</taxon>
        <taxon>Actinomycetes</taxon>
        <taxon>Micrococcales</taxon>
        <taxon>Microbacteriaceae</taxon>
        <taxon>Clavibacter</taxon>
    </lineage>
</organism>
<comment type="caution">
    <text evidence="6">The sequence shown here is derived from an EMBL/GenBank/DDBJ whole genome shotgun (WGS) entry which is preliminary data.</text>
</comment>
<evidence type="ECO:0000256" key="4">
    <source>
        <dbReference type="ARBA" id="ARBA00023002"/>
    </source>
</evidence>
<dbReference type="AlphaFoldDB" id="A0A154V200"/>
<reference evidence="6 7" key="1">
    <citation type="submission" date="2016-01" db="EMBL/GenBank/DDBJ databases">
        <title>Draft genome sequence of Clavibacter michiganensis subsp. tessellarius DOAB 609.</title>
        <authorList>
            <person name="Tambong J.T."/>
        </authorList>
    </citation>
    <scope>NUCLEOTIDE SEQUENCE [LARGE SCALE GENOMIC DNA]</scope>
    <source>
        <strain evidence="6 7">DOAB 609</strain>
    </source>
</reference>
<dbReference type="GO" id="GO:0008115">
    <property type="term" value="F:sarcosine oxidase activity"/>
    <property type="evidence" value="ECO:0007669"/>
    <property type="project" value="TreeGrafter"/>
</dbReference>
<dbReference type="InterPro" id="IPR036188">
    <property type="entry name" value="FAD/NAD-bd_sf"/>
</dbReference>
<dbReference type="PANTHER" id="PTHR10961:SF7">
    <property type="entry name" value="FAD DEPENDENT OXIDOREDUCTASE DOMAIN-CONTAINING PROTEIN"/>
    <property type="match status" value="1"/>
</dbReference>
<dbReference type="RefSeq" id="WP_063071288.1">
    <property type="nucleotide sequence ID" value="NZ_LQXA01000026.1"/>
</dbReference>
<dbReference type="InterPro" id="IPR045170">
    <property type="entry name" value="MTOX"/>
</dbReference>
<feature type="domain" description="FAD dependent oxidoreductase" evidence="5">
    <location>
        <begin position="14"/>
        <end position="375"/>
    </location>
</feature>
<dbReference type="Proteomes" id="UP000076218">
    <property type="component" value="Unassembled WGS sequence"/>
</dbReference>
<keyword evidence="4" id="KW-0560">Oxidoreductase</keyword>
<protein>
    <submittedName>
        <fullName evidence="6">Sarcosine oxidase</fullName>
    </submittedName>
</protein>
<dbReference type="SUPFAM" id="SSF51905">
    <property type="entry name" value="FAD/NAD(P)-binding domain"/>
    <property type="match status" value="1"/>
</dbReference>
<dbReference type="Gene3D" id="3.30.9.10">
    <property type="entry name" value="D-Amino Acid Oxidase, subunit A, domain 2"/>
    <property type="match status" value="1"/>
</dbReference>
<dbReference type="STRING" id="31965.AWH51_08355"/>
<dbReference type="InterPro" id="IPR006076">
    <property type="entry name" value="FAD-dep_OxRdtase"/>
</dbReference>
<comment type="cofactor">
    <cofactor evidence="1">
        <name>FAD</name>
        <dbReference type="ChEBI" id="CHEBI:57692"/>
    </cofactor>
</comment>
<evidence type="ECO:0000256" key="1">
    <source>
        <dbReference type="ARBA" id="ARBA00001974"/>
    </source>
</evidence>
<evidence type="ECO:0000259" key="5">
    <source>
        <dbReference type="Pfam" id="PF01266"/>
    </source>
</evidence>
<dbReference type="Pfam" id="PF01266">
    <property type="entry name" value="DAO"/>
    <property type="match status" value="1"/>
</dbReference>
<dbReference type="GO" id="GO:0050660">
    <property type="term" value="F:flavin adenine dinucleotide binding"/>
    <property type="evidence" value="ECO:0007669"/>
    <property type="project" value="InterPro"/>
</dbReference>
<keyword evidence="3" id="KW-0274">FAD</keyword>
<dbReference type="SUPFAM" id="SSF54373">
    <property type="entry name" value="FAD-linked reductases, C-terminal domain"/>
    <property type="match status" value="1"/>
</dbReference>
<accession>A0A154V200</accession>
<dbReference type="Gene3D" id="3.50.50.60">
    <property type="entry name" value="FAD/NAD(P)-binding domain"/>
    <property type="match status" value="1"/>
</dbReference>
<dbReference type="PANTHER" id="PTHR10961">
    <property type="entry name" value="PEROXISOMAL SARCOSINE OXIDASE"/>
    <property type="match status" value="1"/>
</dbReference>
<evidence type="ECO:0000256" key="3">
    <source>
        <dbReference type="ARBA" id="ARBA00022827"/>
    </source>
</evidence>
<proteinExistence type="predicted"/>